<evidence type="ECO:0008006" key="4">
    <source>
        <dbReference type="Google" id="ProtNLM"/>
    </source>
</evidence>
<dbReference type="PATRIC" id="fig|159743.3.peg.4425"/>
<feature type="region of interest" description="Disordered" evidence="1">
    <location>
        <begin position="260"/>
        <end position="280"/>
    </location>
</feature>
<dbReference type="InterPro" id="IPR032675">
    <property type="entry name" value="LRR_dom_sf"/>
</dbReference>
<proteinExistence type="predicted"/>
<dbReference type="NCBIfam" id="NF038076">
    <property type="entry name" value="fam_STM4015"/>
    <property type="match status" value="1"/>
</dbReference>
<sequence>MEVKLVVDYEAYEKGQTMANSIEELAVKPESAEITDLIIGDWGGAYEQSPEDFIPVLVKHKDQFPKLRKLFIGDMEYDECEVSWINQTNLSPLLEAFPALESFYVKGSQDLSLEPLRHKNLQELVIICGGLPASVLQEIRNAELPELRKLELYLGVDQYGFDGGLEDVLPFLNDNLFPKLTYLGLKDSEIQDEIAIAAANAPVIGQLEVLDLSQGTLSDKGAEALLASESIKGLKHLDLSYHYMSDEMMKRWKNSGLSVNVEDQQQADEEDDWRYPSLTE</sequence>
<dbReference type="InterPro" id="IPR001611">
    <property type="entry name" value="Leu-rich_rpt"/>
</dbReference>
<name>A0A0D7X1I1_9BACL</name>
<dbReference type="Pfam" id="PF13516">
    <property type="entry name" value="LRR_6"/>
    <property type="match status" value="1"/>
</dbReference>
<dbReference type="Gene3D" id="3.80.10.10">
    <property type="entry name" value="Ribonuclease Inhibitor"/>
    <property type="match status" value="1"/>
</dbReference>
<accession>A0A0D7X1I1</accession>
<evidence type="ECO:0000313" key="3">
    <source>
        <dbReference type="Proteomes" id="UP000032534"/>
    </source>
</evidence>
<reference evidence="2 3" key="1">
    <citation type="submission" date="2014-11" db="EMBL/GenBank/DDBJ databases">
        <title>Draft Genome Sequences of Paenibacillus polymyxa NRRL B-30509 and Paenibacillus terrae NRRL B-30644, Strains from a Poultry Environment that Produce Tridecaptin A and Paenicidins.</title>
        <authorList>
            <person name="van Belkum M.J."/>
            <person name="Lohans C.T."/>
            <person name="Vederas J.C."/>
        </authorList>
    </citation>
    <scope>NUCLEOTIDE SEQUENCE [LARGE SCALE GENOMIC DNA]</scope>
    <source>
        <strain evidence="2 3">NRRL B-30644</strain>
    </source>
</reference>
<gene>
    <name evidence="2" type="ORF">QD47_19945</name>
</gene>
<dbReference type="RefSeq" id="WP_044647770.1">
    <property type="nucleotide sequence ID" value="NZ_JTHP01000046.1"/>
</dbReference>
<dbReference type="Proteomes" id="UP000032534">
    <property type="component" value="Unassembled WGS sequence"/>
</dbReference>
<dbReference type="EMBL" id="JTHP01000046">
    <property type="protein sequence ID" value="KJD43887.1"/>
    <property type="molecule type" value="Genomic_DNA"/>
</dbReference>
<dbReference type="SUPFAM" id="SSF52047">
    <property type="entry name" value="RNI-like"/>
    <property type="match status" value="1"/>
</dbReference>
<dbReference type="AlphaFoldDB" id="A0A0D7X1I1"/>
<evidence type="ECO:0000313" key="2">
    <source>
        <dbReference type="EMBL" id="KJD43887.1"/>
    </source>
</evidence>
<dbReference type="InterPro" id="IPR047722">
    <property type="entry name" value="STM4015-like"/>
</dbReference>
<comment type="caution">
    <text evidence="2">The sequence shown here is derived from an EMBL/GenBank/DDBJ whole genome shotgun (WGS) entry which is preliminary data.</text>
</comment>
<organism evidence="2 3">
    <name type="scientific">Paenibacillus terrae</name>
    <dbReference type="NCBI Taxonomy" id="159743"/>
    <lineage>
        <taxon>Bacteria</taxon>
        <taxon>Bacillati</taxon>
        <taxon>Bacillota</taxon>
        <taxon>Bacilli</taxon>
        <taxon>Bacillales</taxon>
        <taxon>Paenibacillaceae</taxon>
        <taxon>Paenibacillus</taxon>
    </lineage>
</organism>
<dbReference type="OrthoDB" id="9781345at2"/>
<keyword evidence="3" id="KW-1185">Reference proteome</keyword>
<protein>
    <recommendedName>
        <fullName evidence="4">Cytoplasmic protein</fullName>
    </recommendedName>
</protein>
<evidence type="ECO:0000256" key="1">
    <source>
        <dbReference type="SAM" id="MobiDB-lite"/>
    </source>
</evidence>